<feature type="domain" description="BHLH" evidence="2">
    <location>
        <begin position="228"/>
        <end position="298"/>
    </location>
</feature>
<accession>X0H3Y3</accession>
<dbReference type="OrthoDB" id="3542681at2759"/>
<feature type="compositionally biased region" description="Acidic residues" evidence="1">
    <location>
        <begin position="266"/>
        <end position="276"/>
    </location>
</feature>
<feature type="compositionally biased region" description="Low complexity" evidence="1">
    <location>
        <begin position="151"/>
        <end position="200"/>
    </location>
</feature>
<evidence type="ECO:0000259" key="2">
    <source>
        <dbReference type="PROSITE" id="PS50888"/>
    </source>
</evidence>
<feature type="compositionally biased region" description="Polar residues" evidence="1">
    <location>
        <begin position="99"/>
        <end position="118"/>
    </location>
</feature>
<feature type="compositionally biased region" description="Basic and acidic residues" evidence="1">
    <location>
        <begin position="87"/>
        <end position="98"/>
    </location>
</feature>
<reference evidence="3" key="1">
    <citation type="submission" date="2011-11" db="EMBL/GenBank/DDBJ databases">
        <title>The Genome Sequence of Fusarium oxysporum PHW808.</title>
        <authorList>
            <consortium name="The Broad Institute Genome Sequencing Platform"/>
            <person name="Ma L.-J."/>
            <person name="Gale L.R."/>
            <person name="Schwartz D.C."/>
            <person name="Zhou S."/>
            <person name="Corby-Kistler H."/>
            <person name="Young S.K."/>
            <person name="Zeng Q."/>
            <person name="Gargeya S."/>
            <person name="Fitzgerald M."/>
            <person name="Haas B."/>
            <person name="Abouelleil A."/>
            <person name="Alvarado L."/>
            <person name="Arachchi H.M."/>
            <person name="Berlin A."/>
            <person name="Brown A."/>
            <person name="Chapman S.B."/>
            <person name="Chen Z."/>
            <person name="Dunbar C."/>
            <person name="Freedman E."/>
            <person name="Gearin G."/>
            <person name="Goldberg J."/>
            <person name="Griggs A."/>
            <person name="Gujja S."/>
            <person name="Heiman D."/>
            <person name="Howarth C."/>
            <person name="Larson L."/>
            <person name="Lui A."/>
            <person name="MacDonald P.J.P."/>
            <person name="Montmayeur A."/>
            <person name="Murphy C."/>
            <person name="Neiman D."/>
            <person name="Pearson M."/>
            <person name="Priest M."/>
            <person name="Roberts A."/>
            <person name="Saif S."/>
            <person name="Shea T."/>
            <person name="Shenoy N."/>
            <person name="Sisk P."/>
            <person name="Stolte C."/>
            <person name="Sykes S."/>
            <person name="Wortman J."/>
            <person name="Nusbaum C."/>
            <person name="Birren B."/>
        </authorList>
    </citation>
    <scope>NUCLEOTIDE SEQUENCE [LARGE SCALE GENOMIC DNA]</scope>
    <source>
        <strain evidence="3">54008</strain>
    </source>
</reference>
<dbReference type="Pfam" id="PF00010">
    <property type="entry name" value="HLH"/>
    <property type="match status" value="1"/>
</dbReference>
<feature type="compositionally biased region" description="Polar residues" evidence="1">
    <location>
        <begin position="128"/>
        <end position="137"/>
    </location>
</feature>
<protein>
    <recommendedName>
        <fullName evidence="2">BHLH domain-containing protein</fullName>
    </recommendedName>
</protein>
<evidence type="ECO:0000256" key="1">
    <source>
        <dbReference type="SAM" id="MobiDB-lite"/>
    </source>
</evidence>
<organism evidence="3">
    <name type="scientific">Fusarium oxysporum f. sp. conglutinans race 2 54008</name>
    <dbReference type="NCBI Taxonomy" id="1089457"/>
    <lineage>
        <taxon>Eukaryota</taxon>
        <taxon>Fungi</taxon>
        <taxon>Dikarya</taxon>
        <taxon>Ascomycota</taxon>
        <taxon>Pezizomycotina</taxon>
        <taxon>Sordariomycetes</taxon>
        <taxon>Hypocreomycetidae</taxon>
        <taxon>Hypocreales</taxon>
        <taxon>Nectriaceae</taxon>
        <taxon>Fusarium</taxon>
        <taxon>Fusarium oxysporum species complex</taxon>
    </lineage>
</organism>
<dbReference type="GO" id="GO:0046983">
    <property type="term" value="F:protein dimerization activity"/>
    <property type="evidence" value="ECO:0007669"/>
    <property type="project" value="InterPro"/>
</dbReference>
<dbReference type="EMBL" id="KK033412">
    <property type="protein sequence ID" value="EXL66720.1"/>
    <property type="molecule type" value="Genomic_DNA"/>
</dbReference>
<feature type="region of interest" description="Disordered" evidence="1">
    <location>
        <begin position="79"/>
        <end position="227"/>
    </location>
</feature>
<gene>
    <name evidence="3" type="ORF">FOPG_17125</name>
</gene>
<feature type="region of interest" description="Disordered" evidence="1">
    <location>
        <begin position="258"/>
        <end position="280"/>
    </location>
</feature>
<dbReference type="AlphaFoldDB" id="X0H3Y3"/>
<name>X0H3Y3_FUSOX</name>
<sequence>METHHQAHYTAHAGPMSMAWGLSGVGHQNPQLNSMLFNFIVSGTIIPAPDGTSGHHSHLPHAPIDSDLAYGSKLVTPSSIKSSGYHDSGREGHWDDTLNHGTSTPKVSRPTEQVTNNPRAELDEAPEDNNSTPASQPERTRRKKKEAHNTSEASQGGSSSAGAGAPSLSDVASPSSASQNSRTGISSKSTSMAPTASTTSNRRTKLRITSRISKSNRNKLNDASEERRARLSHNRIEKQYRNRLNAQFESLLNALPTKVQQGDNSNGDDNEWDGINDPDHRVSKGEVLEMACKRIQALE</sequence>
<dbReference type="Proteomes" id="UP000030676">
    <property type="component" value="Unassembled WGS sequence"/>
</dbReference>
<dbReference type="InterPro" id="IPR036638">
    <property type="entry name" value="HLH_DNA-bd_sf"/>
</dbReference>
<dbReference type="InterPro" id="IPR011598">
    <property type="entry name" value="bHLH_dom"/>
</dbReference>
<proteinExistence type="predicted"/>
<dbReference type="SMART" id="SM00353">
    <property type="entry name" value="HLH"/>
    <property type="match status" value="1"/>
</dbReference>
<reference evidence="3" key="2">
    <citation type="submission" date="2014-03" db="EMBL/GenBank/DDBJ databases">
        <title>The Genome Annotation of Fusarium oxysporum PHW808.</title>
        <authorList>
            <consortium name="The Broad Institute Genomics Platform"/>
            <person name="Ma L.-J."/>
            <person name="Corby-Kistler H."/>
            <person name="Broz K."/>
            <person name="Gale L.R."/>
            <person name="Jonkers W."/>
            <person name="O'Donnell K."/>
            <person name="Ploetz R."/>
            <person name="Steinberg C."/>
            <person name="Schwartz D.C."/>
            <person name="VanEtten H."/>
            <person name="Zhou S."/>
            <person name="Young S.K."/>
            <person name="Zeng Q."/>
            <person name="Gargeya S."/>
            <person name="Fitzgerald M."/>
            <person name="Abouelleil A."/>
            <person name="Alvarado L."/>
            <person name="Chapman S.B."/>
            <person name="Gainer-Dewar J."/>
            <person name="Goldberg J."/>
            <person name="Griggs A."/>
            <person name="Gujja S."/>
            <person name="Hansen M."/>
            <person name="Howarth C."/>
            <person name="Imamovic A."/>
            <person name="Ireland A."/>
            <person name="Larimer J."/>
            <person name="McCowan C."/>
            <person name="Murphy C."/>
            <person name="Pearson M."/>
            <person name="Poon T.W."/>
            <person name="Priest M."/>
            <person name="Roberts A."/>
            <person name="Saif S."/>
            <person name="Shea T."/>
            <person name="Sykes S."/>
            <person name="Wortman J."/>
            <person name="Nusbaum C."/>
            <person name="Birren B."/>
        </authorList>
    </citation>
    <scope>NUCLEOTIDE SEQUENCE</scope>
    <source>
        <strain evidence="3">54008</strain>
    </source>
</reference>
<evidence type="ECO:0000313" key="3">
    <source>
        <dbReference type="EMBL" id="EXL66720.1"/>
    </source>
</evidence>
<dbReference type="PROSITE" id="PS50888">
    <property type="entry name" value="BHLH"/>
    <property type="match status" value="1"/>
</dbReference>
<dbReference type="SUPFAM" id="SSF47459">
    <property type="entry name" value="HLH, helix-loop-helix DNA-binding domain"/>
    <property type="match status" value="1"/>
</dbReference>
<dbReference type="HOGENOM" id="CLU_052061_0_0_1"/>
<dbReference type="Gene3D" id="4.10.280.10">
    <property type="entry name" value="Helix-loop-helix DNA-binding domain"/>
    <property type="match status" value="1"/>
</dbReference>